<name>A0A6G0TMC5_APHGL</name>
<reference evidence="1 2" key="1">
    <citation type="submission" date="2019-08" db="EMBL/GenBank/DDBJ databases">
        <title>The genome of the soybean aphid Biotype 1, its phylome, world population structure and adaptation to the North American continent.</title>
        <authorList>
            <person name="Giordano R."/>
            <person name="Donthu R.K."/>
            <person name="Hernandez A.G."/>
            <person name="Wright C.L."/>
            <person name="Zimin A.V."/>
        </authorList>
    </citation>
    <scope>NUCLEOTIDE SEQUENCE [LARGE SCALE GENOMIC DNA]</scope>
    <source>
        <tissue evidence="1">Whole aphids</tissue>
    </source>
</reference>
<comment type="caution">
    <text evidence="1">The sequence shown here is derived from an EMBL/GenBank/DDBJ whole genome shotgun (WGS) entry which is preliminary data.</text>
</comment>
<evidence type="ECO:0000313" key="2">
    <source>
        <dbReference type="Proteomes" id="UP000475862"/>
    </source>
</evidence>
<sequence>MTLFILIKVLRYNKYMGYDYLNISVHTNTFKTDDCLMFYLFDYIKLSADLYESEPAASIKCAVHVLKELHSELSGSACYMCFTALKGVAIIIFKCIINSFIKYVYNNIYYSLDPFALNSLFKRDTRHSIKYLANDSFERCENILDFIAELRKTPDAQRKELFYIIYLVTIYIPITERNSKFYSFIKKTLNDIDISLFTFDLN</sequence>
<dbReference type="Proteomes" id="UP000475862">
    <property type="component" value="Unassembled WGS sequence"/>
</dbReference>
<organism evidence="1 2">
    <name type="scientific">Aphis glycines</name>
    <name type="common">Soybean aphid</name>
    <dbReference type="NCBI Taxonomy" id="307491"/>
    <lineage>
        <taxon>Eukaryota</taxon>
        <taxon>Metazoa</taxon>
        <taxon>Ecdysozoa</taxon>
        <taxon>Arthropoda</taxon>
        <taxon>Hexapoda</taxon>
        <taxon>Insecta</taxon>
        <taxon>Pterygota</taxon>
        <taxon>Neoptera</taxon>
        <taxon>Paraneoptera</taxon>
        <taxon>Hemiptera</taxon>
        <taxon>Sternorrhyncha</taxon>
        <taxon>Aphidomorpha</taxon>
        <taxon>Aphidoidea</taxon>
        <taxon>Aphididae</taxon>
        <taxon>Aphidini</taxon>
        <taxon>Aphis</taxon>
        <taxon>Aphis</taxon>
    </lineage>
</organism>
<accession>A0A6G0TMC5</accession>
<protein>
    <submittedName>
        <fullName evidence="1">Uncharacterized protein</fullName>
    </submittedName>
</protein>
<gene>
    <name evidence="1" type="ORF">AGLY_007530</name>
</gene>
<proteinExistence type="predicted"/>
<dbReference type="AlphaFoldDB" id="A0A6G0TMC5"/>
<dbReference type="EMBL" id="VYZN01000025">
    <property type="protein sequence ID" value="KAE9535629.1"/>
    <property type="molecule type" value="Genomic_DNA"/>
</dbReference>
<keyword evidence="2" id="KW-1185">Reference proteome</keyword>
<evidence type="ECO:0000313" key="1">
    <source>
        <dbReference type="EMBL" id="KAE9535629.1"/>
    </source>
</evidence>